<feature type="transmembrane region" description="Helical" evidence="1">
    <location>
        <begin position="44"/>
        <end position="60"/>
    </location>
</feature>
<organism evidence="2 3">
    <name type="scientific">Vreelandella arcis</name>
    <dbReference type="NCBI Taxonomy" id="416873"/>
    <lineage>
        <taxon>Bacteria</taxon>
        <taxon>Pseudomonadati</taxon>
        <taxon>Pseudomonadota</taxon>
        <taxon>Gammaproteobacteria</taxon>
        <taxon>Oceanospirillales</taxon>
        <taxon>Halomonadaceae</taxon>
        <taxon>Vreelandella</taxon>
    </lineage>
</organism>
<dbReference type="AlphaFoldDB" id="A0A1H0CLN6"/>
<evidence type="ECO:0000313" key="3">
    <source>
        <dbReference type="Proteomes" id="UP000199677"/>
    </source>
</evidence>
<protein>
    <submittedName>
        <fullName evidence="2">Uncharacterized protein</fullName>
    </submittedName>
</protein>
<sequence length="92" mass="10080">MTVLLIWLVALVLIGYFVNQRWETVSAGLDKMLPAALKTHGDNRWLWVGALAVLGATTLVRPVDILLVGILLAIIGFVVFKLINWASSKAHS</sequence>
<keyword evidence="1" id="KW-1133">Transmembrane helix</keyword>
<keyword evidence="1" id="KW-0472">Membrane</keyword>
<keyword evidence="3" id="KW-1185">Reference proteome</keyword>
<name>A0A1H0CLN6_9GAMM</name>
<dbReference type="OrthoDB" id="6183864at2"/>
<dbReference type="RefSeq" id="WP_089705074.1">
    <property type="nucleotide sequence ID" value="NZ_FNII01000006.1"/>
</dbReference>
<dbReference type="Proteomes" id="UP000199677">
    <property type="component" value="Unassembled WGS sequence"/>
</dbReference>
<dbReference type="EMBL" id="FNII01000006">
    <property type="protein sequence ID" value="SDN58752.1"/>
    <property type="molecule type" value="Genomic_DNA"/>
</dbReference>
<gene>
    <name evidence="2" type="ORF">SAMN04487951_106105</name>
</gene>
<accession>A0A1H0CLN6</accession>
<evidence type="ECO:0000313" key="2">
    <source>
        <dbReference type="EMBL" id="SDN58752.1"/>
    </source>
</evidence>
<keyword evidence="1" id="KW-0812">Transmembrane</keyword>
<evidence type="ECO:0000256" key="1">
    <source>
        <dbReference type="SAM" id="Phobius"/>
    </source>
</evidence>
<reference evidence="3" key="1">
    <citation type="submission" date="2016-10" db="EMBL/GenBank/DDBJ databases">
        <authorList>
            <person name="Varghese N."/>
            <person name="Submissions S."/>
        </authorList>
    </citation>
    <scope>NUCLEOTIDE SEQUENCE [LARGE SCALE GENOMIC DNA]</scope>
    <source>
        <strain evidence="3">CGMCC 1.6494</strain>
    </source>
</reference>
<proteinExistence type="predicted"/>
<feature type="transmembrane region" description="Helical" evidence="1">
    <location>
        <begin position="65"/>
        <end position="86"/>
    </location>
</feature>